<dbReference type="GO" id="GO:0005773">
    <property type="term" value="C:vacuole"/>
    <property type="evidence" value="ECO:0007669"/>
    <property type="project" value="GOC"/>
</dbReference>
<dbReference type="PANTHER" id="PTHR13505:SF7">
    <property type="entry name" value="TRANSMEMBRANE PROTEIN 208"/>
    <property type="match status" value="1"/>
</dbReference>
<comment type="subcellular location">
    <subcellularLocation>
        <location evidence="1">Endoplasmic reticulum membrane</location>
        <topology evidence="1">Multi-pass membrane protein</topology>
    </subcellularLocation>
</comment>
<accession>I3EIS8</accession>
<evidence type="ECO:0000256" key="3">
    <source>
        <dbReference type="ARBA" id="ARBA00022692"/>
    </source>
</evidence>
<keyword evidence="9" id="KW-1185">Reference proteome</keyword>
<evidence type="ECO:0000256" key="6">
    <source>
        <dbReference type="ARBA" id="ARBA00023136"/>
    </source>
</evidence>
<dbReference type="GO" id="GO:0005789">
    <property type="term" value="C:endoplasmic reticulum membrane"/>
    <property type="evidence" value="ECO:0007669"/>
    <property type="project" value="UniProtKB-SubCell"/>
</dbReference>
<evidence type="ECO:0000256" key="2">
    <source>
        <dbReference type="ARBA" id="ARBA00009950"/>
    </source>
</evidence>
<feature type="transmembrane region" description="Helical" evidence="7">
    <location>
        <begin position="110"/>
        <end position="131"/>
    </location>
</feature>
<dbReference type="Proteomes" id="UP000002872">
    <property type="component" value="Unassembled WGS sequence"/>
</dbReference>
<evidence type="ECO:0000256" key="1">
    <source>
        <dbReference type="ARBA" id="ARBA00004477"/>
    </source>
</evidence>
<gene>
    <name evidence="8" type="ORF">NEQG_00944</name>
</gene>
<reference evidence="8" key="1">
    <citation type="submission" date="2011-01" db="EMBL/GenBank/DDBJ databases">
        <title>The Genome Sequence of Nematocida parisii strain ERTm3.</title>
        <authorList>
            <consortium name="The Broad Institute Genome Sequencing Platform"/>
            <consortium name="The Broad Institute Genome Sequencing Center for Infectious Disease"/>
            <person name="Cuomo C."/>
            <person name="Troemel E."/>
            <person name="Young S.K."/>
            <person name="Zeng Q."/>
            <person name="Gargeya S."/>
            <person name="Fitzgerald M."/>
            <person name="Haas B."/>
            <person name="Abouelleil A."/>
            <person name="Alvarado L."/>
            <person name="Arachchi H.M."/>
            <person name="Berlin A."/>
            <person name="Chapman S.B."/>
            <person name="Gearin G."/>
            <person name="Goldberg J."/>
            <person name="Griggs A."/>
            <person name="Gujja S."/>
            <person name="Hansen M."/>
            <person name="Heiman D."/>
            <person name="Howarth C."/>
            <person name="Larimer J."/>
            <person name="Lui A."/>
            <person name="MacDonald P.J.P."/>
            <person name="McCowen C."/>
            <person name="Montmayeur A."/>
            <person name="Murphy C."/>
            <person name="Neiman D."/>
            <person name="Pearson M."/>
            <person name="Priest M."/>
            <person name="Roberts A."/>
            <person name="Saif S."/>
            <person name="Shea T."/>
            <person name="Sisk P."/>
            <person name="Stolte C."/>
            <person name="Sykes S."/>
            <person name="Wortman J."/>
            <person name="Nusbaum C."/>
            <person name="Birren B."/>
        </authorList>
    </citation>
    <scope>NUCLEOTIDE SEQUENCE</scope>
    <source>
        <strain evidence="8">ERTm3</strain>
    </source>
</reference>
<comment type="similarity">
    <text evidence="2">Belongs to the TMEM208 family.</text>
</comment>
<dbReference type="HOGENOM" id="CLU_1825798_0_0_1"/>
<keyword evidence="4" id="KW-0256">Endoplasmic reticulum</keyword>
<dbReference type="InParanoid" id="I3EIS8"/>
<dbReference type="VEuPathDB" id="MicrosporidiaDB:NEQG_00944"/>
<keyword evidence="6 7" id="KW-0472">Membrane</keyword>
<proteinExistence type="inferred from homology"/>
<dbReference type="EMBL" id="GL870877">
    <property type="protein sequence ID" value="EIJ89125.1"/>
    <property type="molecule type" value="Genomic_DNA"/>
</dbReference>
<keyword evidence="3 7" id="KW-0812">Transmembrane</keyword>
<evidence type="ECO:0000256" key="5">
    <source>
        <dbReference type="ARBA" id="ARBA00022989"/>
    </source>
</evidence>
<dbReference type="Pfam" id="PF05620">
    <property type="entry name" value="TMEM208_SND2"/>
    <property type="match status" value="1"/>
</dbReference>
<evidence type="ECO:0000256" key="7">
    <source>
        <dbReference type="SAM" id="Phobius"/>
    </source>
</evidence>
<organism evidence="8 9">
    <name type="scientific">Nematocida parisii (strain ERTm3)</name>
    <name type="common">Nematode killer fungus</name>
    <dbReference type="NCBI Taxonomy" id="935791"/>
    <lineage>
        <taxon>Eukaryota</taxon>
        <taxon>Fungi</taxon>
        <taxon>Fungi incertae sedis</taxon>
        <taxon>Microsporidia</taxon>
        <taxon>Nematocida</taxon>
    </lineage>
</organism>
<keyword evidence="5 7" id="KW-1133">Transmembrane helix</keyword>
<feature type="transmembrane region" description="Helical" evidence="7">
    <location>
        <begin position="85"/>
        <end position="104"/>
    </location>
</feature>
<dbReference type="InterPro" id="IPR008506">
    <property type="entry name" value="SND2/TMEM208"/>
</dbReference>
<name>I3EIS8_NEMP3</name>
<dbReference type="OrthoDB" id="276296at2759"/>
<dbReference type="PANTHER" id="PTHR13505">
    <property type="entry name" value="TRANSMEMBRANE PROTEIN 208"/>
    <property type="match status" value="1"/>
</dbReference>
<dbReference type="OMA" id="CKAFILM"/>
<evidence type="ECO:0000256" key="4">
    <source>
        <dbReference type="ARBA" id="ARBA00022824"/>
    </source>
</evidence>
<evidence type="ECO:0000313" key="8">
    <source>
        <dbReference type="EMBL" id="EIJ89125.1"/>
    </source>
</evidence>
<feature type="transmembrane region" description="Helical" evidence="7">
    <location>
        <begin position="16"/>
        <end position="38"/>
    </location>
</feature>
<dbReference type="AlphaFoldDB" id="I3EIS8"/>
<feature type="transmembrane region" description="Helical" evidence="7">
    <location>
        <begin position="44"/>
        <end position="65"/>
    </location>
</feature>
<protein>
    <submittedName>
        <fullName evidence="8">Uncharacterized protein</fullName>
    </submittedName>
</protein>
<dbReference type="GO" id="GO:0006624">
    <property type="term" value="P:vacuolar protein processing"/>
    <property type="evidence" value="ECO:0007669"/>
    <property type="project" value="TreeGrafter"/>
</dbReference>
<evidence type="ECO:0000313" key="9">
    <source>
        <dbReference type="Proteomes" id="UP000002872"/>
    </source>
</evidence>
<sequence length="141" mass="15987">MASDSAKRRIKRNTQFLRMLIISAVAIGACTVIGNRIFRRTFLSIPLVASIIVEAIILGILGYLVNPKFIKTSRGLEIKDGGVDLHGRGLIRIFIDMLYTFYAVEVLGIFFGRKAFILMLIIPVTAYYEIFRRMTVQKKTQ</sequence>
<dbReference type="PROSITE" id="PS51257">
    <property type="entry name" value="PROKAR_LIPOPROTEIN"/>
    <property type="match status" value="1"/>
</dbReference>